<accession>A0A392UQP3</accession>
<comment type="caution">
    <text evidence="1">The sequence shown here is derived from an EMBL/GenBank/DDBJ whole genome shotgun (WGS) entry which is preliminary data.</text>
</comment>
<feature type="non-terminal residue" evidence="1">
    <location>
        <position position="1"/>
    </location>
</feature>
<dbReference type="EMBL" id="LXQA010853237">
    <property type="protein sequence ID" value="MCI74095.1"/>
    <property type="molecule type" value="Genomic_DNA"/>
</dbReference>
<keyword evidence="2" id="KW-1185">Reference proteome</keyword>
<name>A0A392UQP3_9FABA</name>
<evidence type="ECO:0000313" key="2">
    <source>
        <dbReference type="Proteomes" id="UP000265520"/>
    </source>
</evidence>
<dbReference type="AlphaFoldDB" id="A0A392UQP3"/>
<proteinExistence type="predicted"/>
<protein>
    <submittedName>
        <fullName evidence="1">Uncharacterized protein</fullName>
    </submittedName>
</protein>
<reference evidence="1 2" key="1">
    <citation type="journal article" date="2018" name="Front. Plant Sci.">
        <title>Red Clover (Trifolium pratense) and Zigzag Clover (T. medium) - A Picture of Genomic Similarities and Differences.</title>
        <authorList>
            <person name="Dluhosova J."/>
            <person name="Istvanek J."/>
            <person name="Nedelnik J."/>
            <person name="Repkova J."/>
        </authorList>
    </citation>
    <scope>NUCLEOTIDE SEQUENCE [LARGE SCALE GENOMIC DNA]</scope>
    <source>
        <strain evidence="2">cv. 10/8</strain>
        <tissue evidence="1">Leaf</tissue>
    </source>
</reference>
<evidence type="ECO:0000313" key="1">
    <source>
        <dbReference type="EMBL" id="MCI74095.1"/>
    </source>
</evidence>
<organism evidence="1 2">
    <name type="scientific">Trifolium medium</name>
    <dbReference type="NCBI Taxonomy" id="97028"/>
    <lineage>
        <taxon>Eukaryota</taxon>
        <taxon>Viridiplantae</taxon>
        <taxon>Streptophyta</taxon>
        <taxon>Embryophyta</taxon>
        <taxon>Tracheophyta</taxon>
        <taxon>Spermatophyta</taxon>
        <taxon>Magnoliopsida</taxon>
        <taxon>eudicotyledons</taxon>
        <taxon>Gunneridae</taxon>
        <taxon>Pentapetalae</taxon>
        <taxon>rosids</taxon>
        <taxon>fabids</taxon>
        <taxon>Fabales</taxon>
        <taxon>Fabaceae</taxon>
        <taxon>Papilionoideae</taxon>
        <taxon>50 kb inversion clade</taxon>
        <taxon>NPAAA clade</taxon>
        <taxon>Hologalegina</taxon>
        <taxon>IRL clade</taxon>
        <taxon>Trifolieae</taxon>
        <taxon>Trifolium</taxon>
    </lineage>
</organism>
<dbReference type="Proteomes" id="UP000265520">
    <property type="component" value="Unassembled WGS sequence"/>
</dbReference>
<sequence>AEEKFKSECVTVACALRRAYGMARQHQFLRKSKHFKREQGSIRGARV</sequence>